<protein>
    <submittedName>
        <fullName evidence="2">cAMP-binding domain of CRP or a regulatory subunit of cAMP-dependent protein kinases</fullName>
    </submittedName>
</protein>
<keyword evidence="3" id="KW-1185">Reference proteome</keyword>
<name>A0A286ADP1_9SPHI</name>
<reference evidence="3" key="1">
    <citation type="submission" date="2017-09" db="EMBL/GenBank/DDBJ databases">
        <authorList>
            <person name="Varghese N."/>
            <person name="Submissions S."/>
        </authorList>
    </citation>
    <scope>NUCLEOTIDE SEQUENCE [LARGE SCALE GENOMIC DNA]</scope>
    <source>
        <strain evidence="3">CGMCC 1.12803</strain>
    </source>
</reference>
<dbReference type="InterPro" id="IPR000595">
    <property type="entry name" value="cNMP-bd_dom"/>
</dbReference>
<accession>A0A286ADP1</accession>
<gene>
    <name evidence="2" type="ORF">SAMN06297358_3735</name>
</gene>
<organism evidence="2 3">
    <name type="scientific">Pedobacter xixiisoli</name>
    <dbReference type="NCBI Taxonomy" id="1476464"/>
    <lineage>
        <taxon>Bacteria</taxon>
        <taxon>Pseudomonadati</taxon>
        <taxon>Bacteroidota</taxon>
        <taxon>Sphingobacteriia</taxon>
        <taxon>Sphingobacteriales</taxon>
        <taxon>Sphingobacteriaceae</taxon>
        <taxon>Pedobacter</taxon>
    </lineage>
</organism>
<evidence type="ECO:0000259" key="1">
    <source>
        <dbReference type="Pfam" id="PF00027"/>
    </source>
</evidence>
<dbReference type="GO" id="GO:0016301">
    <property type="term" value="F:kinase activity"/>
    <property type="evidence" value="ECO:0007669"/>
    <property type="project" value="UniProtKB-KW"/>
</dbReference>
<keyword evidence="2" id="KW-0418">Kinase</keyword>
<evidence type="ECO:0000313" key="3">
    <source>
        <dbReference type="Proteomes" id="UP000219281"/>
    </source>
</evidence>
<proteinExistence type="predicted"/>
<dbReference type="InterPro" id="IPR018490">
    <property type="entry name" value="cNMP-bd_dom_sf"/>
</dbReference>
<dbReference type="SUPFAM" id="SSF51206">
    <property type="entry name" value="cAMP-binding domain-like"/>
    <property type="match status" value="1"/>
</dbReference>
<feature type="domain" description="Cyclic nucleotide-binding" evidence="1">
    <location>
        <begin position="34"/>
        <end position="121"/>
    </location>
</feature>
<evidence type="ECO:0000313" key="2">
    <source>
        <dbReference type="EMBL" id="SOD20026.1"/>
    </source>
</evidence>
<dbReference type="RefSeq" id="WP_097133507.1">
    <property type="nucleotide sequence ID" value="NZ_SSBV01000004.1"/>
</dbReference>
<keyword evidence="2" id="KW-0808">Transferase</keyword>
<dbReference type="InterPro" id="IPR014710">
    <property type="entry name" value="RmlC-like_jellyroll"/>
</dbReference>
<sequence>MKPCKLTVISNKIDEIFFLPPAEKNLFLSRFERIEVQKGAIVVSAEKIERYVYFIEEGIARAFRDTEKGQRTIWFGEAGSIMLSFLSFFKNQAGYESIEVLEDSVLYRISSHNLQDLYSQHINIANWGRKFVEQELLLTEQRFMDLQFKTATERYQDLMKHSSTILQRVQLGYIASYLGITQVSLSRIRAATK</sequence>
<dbReference type="Proteomes" id="UP000219281">
    <property type="component" value="Unassembled WGS sequence"/>
</dbReference>
<dbReference type="Pfam" id="PF00027">
    <property type="entry name" value="cNMP_binding"/>
    <property type="match status" value="1"/>
</dbReference>
<dbReference type="EMBL" id="OCMT01000004">
    <property type="protein sequence ID" value="SOD20026.1"/>
    <property type="molecule type" value="Genomic_DNA"/>
</dbReference>
<dbReference type="Gene3D" id="2.60.120.10">
    <property type="entry name" value="Jelly Rolls"/>
    <property type="match status" value="1"/>
</dbReference>
<dbReference type="CDD" id="cd00038">
    <property type="entry name" value="CAP_ED"/>
    <property type="match status" value="1"/>
</dbReference>
<dbReference type="OrthoDB" id="680421at2"/>
<dbReference type="AlphaFoldDB" id="A0A286ADP1"/>